<dbReference type="InterPro" id="IPR011006">
    <property type="entry name" value="CheY-like_superfamily"/>
</dbReference>
<dbReference type="SMART" id="SM00448">
    <property type="entry name" value="REC"/>
    <property type="match status" value="1"/>
</dbReference>
<dbReference type="Gene3D" id="3.40.50.2300">
    <property type="match status" value="1"/>
</dbReference>
<reference evidence="5 6" key="1">
    <citation type="submission" date="2013-07" db="EMBL/GenBank/DDBJ databases">
        <title>Sulfurimonas hongkongensis AST-10 Genome Sequencing.</title>
        <authorList>
            <person name="Cai L."/>
            <person name="Zhang T."/>
        </authorList>
    </citation>
    <scope>NUCLEOTIDE SEQUENCE [LARGE SCALE GENOMIC DNA]</scope>
    <source>
        <strain evidence="5 6">AST-10</strain>
    </source>
</reference>
<evidence type="ECO:0000256" key="2">
    <source>
        <dbReference type="ARBA" id="ARBA00023012"/>
    </source>
</evidence>
<keyword evidence="2" id="KW-0902">Two-component regulatory system</keyword>
<dbReference type="PATRIC" id="fig|1172190.3.peg.460"/>
<dbReference type="Pfam" id="PF00072">
    <property type="entry name" value="Response_reg"/>
    <property type="match status" value="1"/>
</dbReference>
<gene>
    <name evidence="5" type="ORF">M947_02355</name>
</gene>
<dbReference type="CDD" id="cd17546">
    <property type="entry name" value="REC_hyHK_CKI1_RcsC-like"/>
    <property type="match status" value="1"/>
</dbReference>
<evidence type="ECO:0000313" key="5">
    <source>
        <dbReference type="EMBL" id="EQB40195.1"/>
    </source>
</evidence>
<accession>T0JGK4</accession>
<dbReference type="STRING" id="1172190.M947_02355"/>
<dbReference type="AlphaFoldDB" id="T0JGK4"/>
<dbReference type="EMBL" id="AUPZ01000003">
    <property type="protein sequence ID" value="EQB40195.1"/>
    <property type="molecule type" value="Genomic_DNA"/>
</dbReference>
<keyword evidence="6" id="KW-1185">Reference proteome</keyword>
<name>T0JGK4_9BACT</name>
<sequence>MKILFVDDNELNRVVLNDMIEMLFEDVSIETYESANDILELDISSYDLILSDIDMPEINGCELHDILREKHNFTKPIIAITALAISGDKEKMLMHGFDDYISKPIDMNELERTLQKYI</sequence>
<dbReference type="RefSeq" id="WP_021286751.1">
    <property type="nucleotide sequence ID" value="NZ_AUPZ01000003.1"/>
</dbReference>
<comment type="caution">
    <text evidence="5">The sequence shown here is derived from an EMBL/GenBank/DDBJ whole genome shotgun (WGS) entry which is preliminary data.</text>
</comment>
<evidence type="ECO:0000256" key="1">
    <source>
        <dbReference type="ARBA" id="ARBA00022553"/>
    </source>
</evidence>
<dbReference type="PANTHER" id="PTHR45339">
    <property type="entry name" value="HYBRID SIGNAL TRANSDUCTION HISTIDINE KINASE J"/>
    <property type="match status" value="1"/>
</dbReference>
<proteinExistence type="predicted"/>
<dbReference type="GO" id="GO:0000160">
    <property type="term" value="P:phosphorelay signal transduction system"/>
    <property type="evidence" value="ECO:0007669"/>
    <property type="project" value="UniProtKB-KW"/>
</dbReference>
<feature type="domain" description="Response regulatory" evidence="4">
    <location>
        <begin position="2"/>
        <end position="118"/>
    </location>
</feature>
<evidence type="ECO:0000259" key="4">
    <source>
        <dbReference type="PROSITE" id="PS50110"/>
    </source>
</evidence>
<dbReference type="Proteomes" id="UP000015520">
    <property type="component" value="Unassembled WGS sequence"/>
</dbReference>
<dbReference type="SUPFAM" id="SSF52172">
    <property type="entry name" value="CheY-like"/>
    <property type="match status" value="1"/>
</dbReference>
<evidence type="ECO:0000313" key="6">
    <source>
        <dbReference type="Proteomes" id="UP000015520"/>
    </source>
</evidence>
<keyword evidence="1 3" id="KW-0597">Phosphoprotein</keyword>
<feature type="modified residue" description="4-aspartylphosphate" evidence="3">
    <location>
        <position position="52"/>
    </location>
</feature>
<protein>
    <recommendedName>
        <fullName evidence="4">Response regulatory domain-containing protein</fullName>
    </recommendedName>
</protein>
<evidence type="ECO:0000256" key="3">
    <source>
        <dbReference type="PROSITE-ProRule" id="PRU00169"/>
    </source>
</evidence>
<dbReference type="eggNOG" id="COG0784">
    <property type="taxonomic scope" value="Bacteria"/>
</dbReference>
<dbReference type="InterPro" id="IPR001789">
    <property type="entry name" value="Sig_transdc_resp-reg_receiver"/>
</dbReference>
<dbReference type="PROSITE" id="PS50110">
    <property type="entry name" value="RESPONSE_REGULATORY"/>
    <property type="match status" value="1"/>
</dbReference>
<dbReference type="OrthoDB" id="9816343at2"/>
<organism evidence="5 6">
    <name type="scientific">Sulfurimonas hongkongensis</name>
    <dbReference type="NCBI Taxonomy" id="1172190"/>
    <lineage>
        <taxon>Bacteria</taxon>
        <taxon>Pseudomonadati</taxon>
        <taxon>Campylobacterota</taxon>
        <taxon>Epsilonproteobacteria</taxon>
        <taxon>Campylobacterales</taxon>
        <taxon>Sulfurimonadaceae</taxon>
        <taxon>Sulfurimonas</taxon>
    </lineage>
</organism>
<dbReference type="PANTHER" id="PTHR45339:SF1">
    <property type="entry name" value="HYBRID SIGNAL TRANSDUCTION HISTIDINE KINASE J"/>
    <property type="match status" value="1"/>
</dbReference>